<dbReference type="InterPro" id="IPR036108">
    <property type="entry name" value="4pyrrol_syn_uPrphyn_synt_sf"/>
</dbReference>
<dbReference type="GO" id="GO:0006782">
    <property type="term" value="P:protoporphyrinogen IX biosynthetic process"/>
    <property type="evidence" value="ECO:0007669"/>
    <property type="project" value="UniProtKB-UniRule"/>
</dbReference>
<evidence type="ECO:0000256" key="1">
    <source>
        <dbReference type="ARBA" id="ARBA00004772"/>
    </source>
</evidence>
<comment type="caution">
    <text evidence="9">The sequence shown here is derived from an EMBL/GenBank/DDBJ whole genome shotgun (WGS) entry which is preliminary data.</text>
</comment>
<protein>
    <recommendedName>
        <fullName evidence="3 7">Uroporphyrinogen-III synthase</fullName>
        <ecNumber evidence="3 7">4.2.1.75</ecNumber>
    </recommendedName>
</protein>
<keyword evidence="10" id="KW-1185">Reference proteome</keyword>
<evidence type="ECO:0000313" key="9">
    <source>
        <dbReference type="EMBL" id="EHP83658.1"/>
    </source>
</evidence>
<evidence type="ECO:0000256" key="2">
    <source>
        <dbReference type="ARBA" id="ARBA00008133"/>
    </source>
</evidence>
<dbReference type="InterPro" id="IPR003754">
    <property type="entry name" value="4pyrrol_synth_uPrphyn_synth"/>
</dbReference>
<name>H1L1K2_9EURY</name>
<dbReference type="SUPFAM" id="SSF69618">
    <property type="entry name" value="HemD-like"/>
    <property type="match status" value="1"/>
</dbReference>
<dbReference type="Gene3D" id="3.40.50.10090">
    <property type="match status" value="2"/>
</dbReference>
<evidence type="ECO:0000256" key="6">
    <source>
        <dbReference type="ARBA" id="ARBA00048617"/>
    </source>
</evidence>
<evidence type="ECO:0000259" key="8">
    <source>
        <dbReference type="Pfam" id="PF02602"/>
    </source>
</evidence>
<dbReference type="Pfam" id="PF02602">
    <property type="entry name" value="HEM4"/>
    <property type="match status" value="1"/>
</dbReference>
<gene>
    <name evidence="9" type="ORF">MetfoDRAFT_1926</name>
</gene>
<evidence type="ECO:0000256" key="5">
    <source>
        <dbReference type="ARBA" id="ARBA00023244"/>
    </source>
</evidence>
<dbReference type="PATRIC" id="fig|647171.4.peg.1854"/>
<dbReference type="EC" id="4.2.1.75" evidence="3 7"/>
<comment type="catalytic activity">
    <reaction evidence="6 7">
        <text>hydroxymethylbilane = uroporphyrinogen III + H2O</text>
        <dbReference type="Rhea" id="RHEA:18965"/>
        <dbReference type="ChEBI" id="CHEBI:15377"/>
        <dbReference type="ChEBI" id="CHEBI:57308"/>
        <dbReference type="ChEBI" id="CHEBI:57845"/>
        <dbReference type="EC" id="4.2.1.75"/>
    </reaction>
</comment>
<comment type="function">
    <text evidence="7">Catalyzes cyclization of the linear tetrapyrrole, hydroxymethylbilane, to the macrocyclic uroporphyrinogen III.</text>
</comment>
<proteinExistence type="inferred from homology"/>
<dbReference type="EMBL" id="AGJL01000083">
    <property type="protein sequence ID" value="EHP83658.1"/>
    <property type="molecule type" value="Genomic_DNA"/>
</dbReference>
<dbReference type="PANTHER" id="PTHR38042">
    <property type="entry name" value="UROPORPHYRINOGEN-III SYNTHASE, CHLOROPLASTIC"/>
    <property type="match status" value="1"/>
</dbReference>
<dbReference type="GO" id="GO:0006780">
    <property type="term" value="P:uroporphyrinogen III biosynthetic process"/>
    <property type="evidence" value="ECO:0007669"/>
    <property type="project" value="UniProtKB-UniRule"/>
</dbReference>
<organism evidence="9 10">
    <name type="scientific">Methanotorris formicicus Mc-S-70</name>
    <dbReference type="NCBI Taxonomy" id="647171"/>
    <lineage>
        <taxon>Archaea</taxon>
        <taxon>Methanobacteriati</taxon>
        <taxon>Methanobacteriota</taxon>
        <taxon>Methanomada group</taxon>
        <taxon>Methanococci</taxon>
        <taxon>Methanococcales</taxon>
        <taxon>Methanocaldococcaceae</taxon>
        <taxon>Methanotorris</taxon>
    </lineage>
</organism>
<evidence type="ECO:0000256" key="3">
    <source>
        <dbReference type="ARBA" id="ARBA00013109"/>
    </source>
</evidence>
<dbReference type="PANTHER" id="PTHR38042:SF1">
    <property type="entry name" value="UROPORPHYRINOGEN-III SYNTHASE, CHLOROPLASTIC"/>
    <property type="match status" value="1"/>
</dbReference>
<dbReference type="CDD" id="cd06578">
    <property type="entry name" value="HemD"/>
    <property type="match status" value="1"/>
</dbReference>
<evidence type="ECO:0000313" key="10">
    <source>
        <dbReference type="Proteomes" id="UP000003706"/>
    </source>
</evidence>
<comment type="similarity">
    <text evidence="2 7">Belongs to the uroporphyrinogen-III synthase family.</text>
</comment>
<dbReference type="Proteomes" id="UP000003706">
    <property type="component" value="Unassembled WGS sequence"/>
</dbReference>
<evidence type="ECO:0000256" key="7">
    <source>
        <dbReference type="RuleBase" id="RU366031"/>
    </source>
</evidence>
<comment type="pathway">
    <text evidence="1 7">Porphyrin-containing compound metabolism; protoporphyrin-IX biosynthesis; coproporphyrinogen-III from 5-aminolevulinate: step 3/4.</text>
</comment>
<dbReference type="InterPro" id="IPR039793">
    <property type="entry name" value="UROS/Hem4"/>
</dbReference>
<dbReference type="AlphaFoldDB" id="H1L1K2"/>
<dbReference type="GO" id="GO:0004852">
    <property type="term" value="F:uroporphyrinogen-III synthase activity"/>
    <property type="evidence" value="ECO:0007669"/>
    <property type="project" value="UniProtKB-UniRule"/>
</dbReference>
<feature type="domain" description="Tetrapyrrole biosynthesis uroporphyrinogen III synthase" evidence="8">
    <location>
        <begin position="37"/>
        <end position="259"/>
    </location>
</feature>
<accession>H1L1K2</accession>
<keyword evidence="5 7" id="KW-0627">Porphyrin biosynthesis</keyword>
<dbReference type="STRING" id="647171.MetfoDRAFT_1926"/>
<keyword evidence="4 7" id="KW-0456">Lyase</keyword>
<evidence type="ECO:0000256" key="4">
    <source>
        <dbReference type="ARBA" id="ARBA00023239"/>
    </source>
</evidence>
<reference evidence="9 10" key="1">
    <citation type="submission" date="2011-09" db="EMBL/GenBank/DDBJ databases">
        <title>The draft genome of Methanotorris formicicus Mc-S-70.</title>
        <authorList>
            <consortium name="US DOE Joint Genome Institute (JGI-PGF)"/>
            <person name="Lucas S."/>
            <person name="Han J."/>
            <person name="Lapidus A."/>
            <person name="Cheng J.-F."/>
            <person name="Goodwin L."/>
            <person name="Pitluck S."/>
            <person name="Peters L."/>
            <person name="Land M.L."/>
            <person name="Hauser L."/>
            <person name="Sieprawska-Lupa M."/>
            <person name="Takai K."/>
            <person name="Miyazaki J."/>
            <person name="Whitman W."/>
            <person name="Woyke T.J."/>
        </authorList>
    </citation>
    <scope>NUCLEOTIDE SEQUENCE [LARGE SCALE GENOMIC DNA]</scope>
    <source>
        <strain evidence="9 10">Mc-S-70</strain>
    </source>
</reference>
<sequence length="268" mass="31099">MKKIDIYFILNLYLLIVQKCDKMKVVITRPKERSGYFAKLLEDNGFEPILIPTLELIYKTDVKIDVDNYGWILFTSPSGVKGLYNIIDDKEKEKVKNKKIGAIGIKTAKAFEKYFGKYPDVVPKEYTAERLLEELKKIINGNERFLIPTTPSTRDVLKNNLNVDLLFVYTSEEPKDIKEKLEKLKEIIKEENRKDKKIILTFTSGLTARNFFKNVDNELKELLKNQHIVAIGPITKKEINKFGFDALTPKEYTIEGMLEVIKNKLVKE</sequence>